<dbReference type="Pfam" id="PF13839">
    <property type="entry name" value="PC-Esterase"/>
    <property type="match status" value="1"/>
</dbReference>
<dbReference type="PANTHER" id="PTHR32285:SF43">
    <property type="entry name" value="OS02G0729100 PROTEIN"/>
    <property type="match status" value="1"/>
</dbReference>
<dbReference type="Gramene" id="TVU28334">
    <property type="protein sequence ID" value="TVU28334"/>
    <property type="gene ID" value="EJB05_19849"/>
</dbReference>
<gene>
    <name evidence="12" type="ORF">EJB05_19849</name>
</gene>
<dbReference type="InterPro" id="IPR029962">
    <property type="entry name" value="TBL"/>
</dbReference>
<organism evidence="12 13">
    <name type="scientific">Eragrostis curvula</name>
    <name type="common">weeping love grass</name>
    <dbReference type="NCBI Taxonomy" id="38414"/>
    <lineage>
        <taxon>Eukaryota</taxon>
        <taxon>Viridiplantae</taxon>
        <taxon>Streptophyta</taxon>
        <taxon>Embryophyta</taxon>
        <taxon>Tracheophyta</taxon>
        <taxon>Spermatophyta</taxon>
        <taxon>Magnoliopsida</taxon>
        <taxon>Liliopsida</taxon>
        <taxon>Poales</taxon>
        <taxon>Poaceae</taxon>
        <taxon>PACMAD clade</taxon>
        <taxon>Chloridoideae</taxon>
        <taxon>Eragrostideae</taxon>
        <taxon>Eragrostidinae</taxon>
        <taxon>Eragrostis</taxon>
    </lineage>
</organism>
<keyword evidence="4 9" id="KW-0812">Transmembrane</keyword>
<dbReference type="InterPro" id="IPR025846">
    <property type="entry name" value="TBL_N"/>
</dbReference>
<comment type="similarity">
    <text evidence="2">Belongs to the PC-esterase family. TBL subfamily.</text>
</comment>
<evidence type="ECO:0000256" key="1">
    <source>
        <dbReference type="ARBA" id="ARBA00004323"/>
    </source>
</evidence>
<keyword evidence="8 9" id="KW-0472">Membrane</keyword>
<keyword evidence="6 9" id="KW-1133">Transmembrane helix</keyword>
<dbReference type="Proteomes" id="UP000324897">
    <property type="component" value="Chromosome 1"/>
</dbReference>
<dbReference type="InterPro" id="IPR026057">
    <property type="entry name" value="TBL_C"/>
</dbReference>
<keyword evidence="5" id="KW-0735">Signal-anchor</keyword>
<evidence type="ECO:0000256" key="3">
    <source>
        <dbReference type="ARBA" id="ARBA00022679"/>
    </source>
</evidence>
<evidence type="ECO:0000256" key="7">
    <source>
        <dbReference type="ARBA" id="ARBA00023034"/>
    </source>
</evidence>
<feature type="transmembrane region" description="Helical" evidence="9">
    <location>
        <begin position="41"/>
        <end position="60"/>
    </location>
</feature>
<evidence type="ECO:0000256" key="2">
    <source>
        <dbReference type="ARBA" id="ARBA00007727"/>
    </source>
</evidence>
<comment type="subcellular location">
    <subcellularLocation>
        <location evidence="1">Golgi apparatus membrane</location>
        <topology evidence="1">Single-pass type II membrane protein</topology>
    </subcellularLocation>
</comment>
<keyword evidence="13" id="KW-1185">Reference proteome</keyword>
<feature type="domain" description="Trichome birefringence-like C-terminal" evidence="10">
    <location>
        <begin position="144"/>
        <end position="441"/>
    </location>
</feature>
<dbReference type="GO" id="GO:0000139">
    <property type="term" value="C:Golgi membrane"/>
    <property type="evidence" value="ECO:0007669"/>
    <property type="project" value="UniProtKB-SubCell"/>
</dbReference>
<comment type="caution">
    <text evidence="12">The sequence shown here is derived from an EMBL/GenBank/DDBJ whole genome shotgun (WGS) entry which is preliminary data.</text>
</comment>
<dbReference type="GO" id="GO:1990538">
    <property type="term" value="F:xylan O-acetyltransferase activity"/>
    <property type="evidence" value="ECO:0007669"/>
    <property type="project" value="UniProtKB-ARBA"/>
</dbReference>
<evidence type="ECO:0000256" key="8">
    <source>
        <dbReference type="ARBA" id="ARBA00023136"/>
    </source>
</evidence>
<sequence>MQVARSYRAIKHPDLRLLAISYPSIMKPLKTKSNPSSPKRLAAIATPVIVLLFIALVSLYDLTFSNSYPRIALVSSSSSSLSPAIVTRPWTCNITQGEWVPDTEAPYYTNLTCPFIDDHQNCMKYGKPSLEYMRWRWRPEGCDLPRFDAARFLEAMRGKSVAFVGDSLARNHFKSLLCLLSQKAQPVEVASPAPEIDPTGRAVRRDFRYGNHDFTACLFWSPFLVKANLTNETLGQWDIHLDTPDSRWAAHVADFDYIVLSDTNWFLRRAVFHEGGRVVGRNAAAGDGALRNLTEIPAHRAVRAAFRTALGAIAASEGFRGKVVLRTVTPAHFENGEWNTGGDCVRTRPFRRDERTLGAVEAEFRAAQLDAVRETEAAVRRNGAELLLLDITAAMDLRPDGHPSRYGHPPGGSVEGTFVTDCLHWCLPGPIDMWNEVLFQMLAARH</sequence>
<evidence type="ECO:0000313" key="13">
    <source>
        <dbReference type="Proteomes" id="UP000324897"/>
    </source>
</evidence>
<feature type="non-terminal residue" evidence="12">
    <location>
        <position position="1"/>
    </location>
</feature>
<feature type="domain" description="Trichome birefringence-like N-terminal" evidence="11">
    <location>
        <begin position="91"/>
        <end position="143"/>
    </location>
</feature>
<dbReference type="PANTHER" id="PTHR32285">
    <property type="entry name" value="PROTEIN TRICHOME BIREFRINGENCE-LIKE 9-RELATED"/>
    <property type="match status" value="1"/>
</dbReference>
<evidence type="ECO:0000313" key="12">
    <source>
        <dbReference type="EMBL" id="TVU28334.1"/>
    </source>
</evidence>
<evidence type="ECO:0000256" key="9">
    <source>
        <dbReference type="SAM" id="Phobius"/>
    </source>
</evidence>
<keyword evidence="3" id="KW-0808">Transferase</keyword>
<evidence type="ECO:0000256" key="4">
    <source>
        <dbReference type="ARBA" id="ARBA00022692"/>
    </source>
</evidence>
<dbReference type="EMBL" id="RWGY01000011">
    <property type="protein sequence ID" value="TVU28334.1"/>
    <property type="molecule type" value="Genomic_DNA"/>
</dbReference>
<evidence type="ECO:0000256" key="6">
    <source>
        <dbReference type="ARBA" id="ARBA00022989"/>
    </source>
</evidence>
<dbReference type="AlphaFoldDB" id="A0A5J9UYF9"/>
<dbReference type="OrthoDB" id="630188at2759"/>
<dbReference type="Pfam" id="PF14416">
    <property type="entry name" value="PMR5N"/>
    <property type="match status" value="1"/>
</dbReference>
<accession>A0A5J9UYF9</accession>
<evidence type="ECO:0000259" key="11">
    <source>
        <dbReference type="Pfam" id="PF14416"/>
    </source>
</evidence>
<name>A0A5J9UYF9_9POAL</name>
<protein>
    <submittedName>
        <fullName evidence="12">Uncharacterized protein</fullName>
    </submittedName>
</protein>
<keyword evidence="7" id="KW-0333">Golgi apparatus</keyword>
<evidence type="ECO:0000256" key="5">
    <source>
        <dbReference type="ARBA" id="ARBA00022968"/>
    </source>
</evidence>
<proteinExistence type="inferred from homology"/>
<evidence type="ECO:0000259" key="10">
    <source>
        <dbReference type="Pfam" id="PF13839"/>
    </source>
</evidence>
<reference evidence="12 13" key="1">
    <citation type="journal article" date="2019" name="Sci. Rep.">
        <title>A high-quality genome of Eragrostis curvula grass provides insights into Poaceae evolution and supports new strategies to enhance forage quality.</title>
        <authorList>
            <person name="Carballo J."/>
            <person name="Santos B.A.C.M."/>
            <person name="Zappacosta D."/>
            <person name="Garbus I."/>
            <person name="Selva J.P."/>
            <person name="Gallo C.A."/>
            <person name="Diaz A."/>
            <person name="Albertini E."/>
            <person name="Caccamo M."/>
            <person name="Echenique V."/>
        </authorList>
    </citation>
    <scope>NUCLEOTIDE SEQUENCE [LARGE SCALE GENOMIC DNA]</scope>
    <source>
        <strain evidence="13">cv. Victoria</strain>
        <tissue evidence="12">Leaf</tissue>
    </source>
</reference>